<feature type="compositionally biased region" description="Basic and acidic residues" evidence="1">
    <location>
        <begin position="24"/>
        <end position="33"/>
    </location>
</feature>
<feature type="region of interest" description="Disordered" evidence="1">
    <location>
        <begin position="1"/>
        <end position="33"/>
    </location>
</feature>
<name>A0AAD4FEG3_9PLEO</name>
<organism evidence="2 3">
    <name type="scientific">Alternaria panax</name>
    <dbReference type="NCBI Taxonomy" id="48097"/>
    <lineage>
        <taxon>Eukaryota</taxon>
        <taxon>Fungi</taxon>
        <taxon>Dikarya</taxon>
        <taxon>Ascomycota</taxon>
        <taxon>Pezizomycotina</taxon>
        <taxon>Dothideomycetes</taxon>
        <taxon>Pleosporomycetidae</taxon>
        <taxon>Pleosporales</taxon>
        <taxon>Pleosporineae</taxon>
        <taxon>Pleosporaceae</taxon>
        <taxon>Alternaria</taxon>
        <taxon>Alternaria sect. Panax</taxon>
    </lineage>
</organism>
<feature type="compositionally biased region" description="Basic and acidic residues" evidence="1">
    <location>
        <begin position="1"/>
        <end position="11"/>
    </location>
</feature>
<gene>
    <name evidence="2" type="ORF">G6011_05892</name>
</gene>
<feature type="region of interest" description="Disordered" evidence="1">
    <location>
        <begin position="145"/>
        <end position="168"/>
    </location>
</feature>
<proteinExistence type="predicted"/>
<dbReference type="EMBL" id="JAANER010000005">
    <property type="protein sequence ID" value="KAG9189024.1"/>
    <property type="molecule type" value="Genomic_DNA"/>
</dbReference>
<comment type="caution">
    <text evidence="2">The sequence shown here is derived from an EMBL/GenBank/DDBJ whole genome shotgun (WGS) entry which is preliminary data.</text>
</comment>
<accession>A0AAD4FEG3</accession>
<evidence type="ECO:0000256" key="1">
    <source>
        <dbReference type="SAM" id="MobiDB-lite"/>
    </source>
</evidence>
<dbReference type="Proteomes" id="UP001199106">
    <property type="component" value="Unassembled WGS sequence"/>
</dbReference>
<keyword evidence="3" id="KW-1185">Reference proteome</keyword>
<feature type="region of interest" description="Disordered" evidence="1">
    <location>
        <begin position="238"/>
        <end position="260"/>
    </location>
</feature>
<sequence>MDPIRYARSEFEPCTPPPNVHNKHQPEPPERSRKTCTIRLARAIEAGKRLQCVIGVVDPIPFVTPPAMPQDLEQELVSGMKEYGSDIRMQSTSTGLDVLSQVASMQERLPEIKNENESPGKAAWALGRSGGEGEIFCSSPVWLSDVQSTPSKDPKKSMGDGADEQQTTALAPSEMSDAEFEVLVNEPIPSLCEAGQQVFVSSLLDKSQPVYASYDTPSSAASRKQMDAFEKRHMPAHSQGNLQMGSDDVSTSSSDQNSDYGDAFTSISGYRSVSRVKPLFPSPRVGAGSWDENNGVSQEFVAPVQRPPATTFPPEKAFFENLFRQPLTTHVPRIAIQTPSPTKLPSFKKRLSPQTADEPFGPALKDIRPNSKKATGLPILPASSSALWELDFPGYTPALLTVLLTWSHAMQSFYRRLPDPKTFPMHAAFPHRITPPAYNHLISVGFYDTSIVPHKEIRFLGPGDAAEIGYAEVDVFRSKEKLVAFDAQKQEHVSKMQAMKRKLGFGFGCGEPDAKVSVYQDQVHLAMGGEGRWAYVLIKGHATSEEKEEVVPHVVLTWHLSAVTDTSTCLHTVFPDKDEPVLGQLPAMPITPKQLLRRLASLQNLVSPSRGQKHLHREIRSGSSSAELPGVEESKILSQEGAQTLKRTVVKLEKAGSVPLIEGYRVDLKHFRGWLDAVGRGEAKVVVWRE</sequence>
<evidence type="ECO:0000313" key="2">
    <source>
        <dbReference type="EMBL" id="KAG9189024.1"/>
    </source>
</evidence>
<protein>
    <submittedName>
        <fullName evidence="2">Uncharacterized protein</fullName>
    </submittedName>
</protein>
<feature type="region of interest" description="Disordered" evidence="1">
    <location>
        <begin position="338"/>
        <end position="367"/>
    </location>
</feature>
<reference evidence="2" key="1">
    <citation type="submission" date="2021-07" db="EMBL/GenBank/DDBJ databases">
        <title>Genome Resource of American Ginseng Black Spot Pathogen Alternaria panax.</title>
        <authorList>
            <person name="Qiu C."/>
            <person name="Wang W."/>
            <person name="Liu Z."/>
        </authorList>
    </citation>
    <scope>NUCLEOTIDE SEQUENCE</scope>
    <source>
        <strain evidence="2">BNCC115425</strain>
    </source>
</reference>
<evidence type="ECO:0000313" key="3">
    <source>
        <dbReference type="Proteomes" id="UP001199106"/>
    </source>
</evidence>
<dbReference type="AlphaFoldDB" id="A0AAD4FEG3"/>